<dbReference type="EMBL" id="JARXNK020000104">
    <property type="protein sequence ID" value="MEL0553373.1"/>
    <property type="molecule type" value="Genomic_DNA"/>
</dbReference>
<dbReference type="InterPro" id="IPR036259">
    <property type="entry name" value="MFS_trans_sf"/>
</dbReference>
<keyword evidence="5 7" id="KW-1133">Transmembrane helix</keyword>
<dbReference type="RefSeq" id="WP_331851337.1">
    <property type="nucleotide sequence ID" value="NZ_JARXNK020000104.1"/>
</dbReference>
<feature type="transmembrane region" description="Helical" evidence="7">
    <location>
        <begin position="191"/>
        <end position="213"/>
    </location>
</feature>
<name>A0ABU9FBU6_9ENTR</name>
<dbReference type="CDD" id="cd17321">
    <property type="entry name" value="MFS_MMR_MDR_like"/>
    <property type="match status" value="1"/>
</dbReference>
<feature type="transmembrane region" description="Helical" evidence="7">
    <location>
        <begin position="77"/>
        <end position="97"/>
    </location>
</feature>
<comment type="caution">
    <text evidence="9">The sequence shown here is derived from an EMBL/GenBank/DDBJ whole genome shotgun (WGS) entry which is preliminary data.</text>
</comment>
<evidence type="ECO:0000256" key="3">
    <source>
        <dbReference type="ARBA" id="ARBA00022475"/>
    </source>
</evidence>
<feature type="transmembrane region" description="Helical" evidence="7">
    <location>
        <begin position="136"/>
        <end position="156"/>
    </location>
</feature>
<keyword evidence="10" id="KW-1185">Reference proteome</keyword>
<sequence length="428" mass="45833">MLARRIRQAYHANIADLEWVINTYSLLFAALLLSSGRLGERYGVRKIFITGVAIFITASVGCALAPSLLMLNIFRGIQGIGAALLVPGSLTLIKLYFSDPATRTYAVGMWAASGGFSLAAGPILGGTLIKLMGWKSIFLINVPVGIICIIITLRFAPKSTPAKQKFNFGGQFLVALTLGLMTFALTEAGRYGLMSTVTLLPLAAGLIALWLFVASERRAAIPVLAPAVIKNRTITNALLIGFICNLVFYGAVFILSIFFQGEMKLDAFQTGFAFLPMMLFTALVNFSCGWLSRFFNIRTLVVTGAAMSFVGFSLLLLLNDIWTLWQLFIPTMLLGGGTCLGTPVMATLILSEARDADAGSASALFACARQVGGVTGVALFGLMINIVGTGDLIAGLKVVAGAAMLLVMLWMYIGSMRLLKHKARNQAQ</sequence>
<dbReference type="InterPro" id="IPR020846">
    <property type="entry name" value="MFS_dom"/>
</dbReference>
<dbReference type="InterPro" id="IPR011701">
    <property type="entry name" value="MFS"/>
</dbReference>
<dbReference type="PANTHER" id="PTHR42718:SF9">
    <property type="entry name" value="MAJOR FACILITATOR SUPERFAMILY MULTIDRUG TRANSPORTER MFSC"/>
    <property type="match status" value="1"/>
</dbReference>
<keyword evidence="2" id="KW-0813">Transport</keyword>
<dbReference type="Gene3D" id="1.20.1250.20">
    <property type="entry name" value="MFS general substrate transporter like domains"/>
    <property type="match status" value="1"/>
</dbReference>
<keyword evidence="6 7" id="KW-0472">Membrane</keyword>
<feature type="transmembrane region" description="Helical" evidence="7">
    <location>
        <begin position="271"/>
        <end position="292"/>
    </location>
</feature>
<feature type="transmembrane region" description="Helical" evidence="7">
    <location>
        <begin position="234"/>
        <end position="259"/>
    </location>
</feature>
<dbReference type="Gene3D" id="1.20.1720.10">
    <property type="entry name" value="Multidrug resistance protein D"/>
    <property type="match status" value="1"/>
</dbReference>
<evidence type="ECO:0000256" key="7">
    <source>
        <dbReference type="SAM" id="Phobius"/>
    </source>
</evidence>
<keyword evidence="4 7" id="KW-0812">Transmembrane</keyword>
<evidence type="ECO:0000256" key="5">
    <source>
        <dbReference type="ARBA" id="ARBA00022989"/>
    </source>
</evidence>
<feature type="domain" description="Major facilitator superfamily (MFS) profile" evidence="8">
    <location>
        <begin position="1"/>
        <end position="417"/>
    </location>
</feature>
<dbReference type="SUPFAM" id="SSF103473">
    <property type="entry name" value="MFS general substrate transporter"/>
    <property type="match status" value="1"/>
</dbReference>
<dbReference type="Pfam" id="PF07690">
    <property type="entry name" value="MFS_1"/>
    <property type="match status" value="1"/>
</dbReference>
<evidence type="ECO:0000313" key="10">
    <source>
        <dbReference type="Proteomes" id="UP001312893"/>
    </source>
</evidence>
<comment type="subcellular location">
    <subcellularLocation>
        <location evidence="1">Membrane</location>
        <topology evidence="1">Multi-pass membrane protein</topology>
    </subcellularLocation>
</comment>
<evidence type="ECO:0000256" key="4">
    <source>
        <dbReference type="ARBA" id="ARBA00022692"/>
    </source>
</evidence>
<dbReference type="PANTHER" id="PTHR42718">
    <property type="entry name" value="MAJOR FACILITATOR SUPERFAMILY MULTIDRUG TRANSPORTER MFSC"/>
    <property type="match status" value="1"/>
</dbReference>
<feature type="transmembrane region" description="Helical" evidence="7">
    <location>
        <begin position="324"/>
        <end position="351"/>
    </location>
</feature>
<accession>A0ABU9FBU6</accession>
<feature type="transmembrane region" description="Helical" evidence="7">
    <location>
        <begin position="363"/>
        <end position="386"/>
    </location>
</feature>
<evidence type="ECO:0000256" key="2">
    <source>
        <dbReference type="ARBA" id="ARBA00022448"/>
    </source>
</evidence>
<evidence type="ECO:0000256" key="1">
    <source>
        <dbReference type="ARBA" id="ARBA00004141"/>
    </source>
</evidence>
<proteinExistence type="predicted"/>
<evidence type="ECO:0000313" key="9">
    <source>
        <dbReference type="EMBL" id="MEL0553373.1"/>
    </source>
</evidence>
<dbReference type="Proteomes" id="UP001312893">
    <property type="component" value="Unassembled WGS sequence"/>
</dbReference>
<feature type="transmembrane region" description="Helical" evidence="7">
    <location>
        <begin position="104"/>
        <end position="124"/>
    </location>
</feature>
<evidence type="ECO:0000256" key="6">
    <source>
        <dbReference type="ARBA" id="ARBA00023136"/>
    </source>
</evidence>
<evidence type="ECO:0000259" key="8">
    <source>
        <dbReference type="PROSITE" id="PS50850"/>
    </source>
</evidence>
<feature type="transmembrane region" description="Helical" evidence="7">
    <location>
        <begin position="168"/>
        <end position="185"/>
    </location>
</feature>
<dbReference type="PROSITE" id="PS50850">
    <property type="entry name" value="MFS"/>
    <property type="match status" value="1"/>
</dbReference>
<feature type="transmembrane region" description="Helical" evidence="7">
    <location>
        <begin position="299"/>
        <end position="318"/>
    </location>
</feature>
<feature type="transmembrane region" description="Helical" evidence="7">
    <location>
        <begin position="47"/>
        <end position="71"/>
    </location>
</feature>
<gene>
    <name evidence="9" type="ORF">QFI96_016870</name>
</gene>
<protein>
    <submittedName>
        <fullName evidence="9">MFS transporter</fullName>
    </submittedName>
</protein>
<feature type="transmembrane region" description="Helical" evidence="7">
    <location>
        <begin position="392"/>
        <end position="413"/>
    </location>
</feature>
<organism evidence="9 10">
    <name type="scientific">Raoultella lignicola</name>
    <dbReference type="NCBI Taxonomy" id="3040939"/>
    <lineage>
        <taxon>Bacteria</taxon>
        <taxon>Pseudomonadati</taxon>
        <taxon>Pseudomonadota</taxon>
        <taxon>Gammaproteobacteria</taxon>
        <taxon>Enterobacterales</taxon>
        <taxon>Enterobacteriaceae</taxon>
        <taxon>Klebsiella/Raoultella group</taxon>
        <taxon>Raoultella</taxon>
    </lineage>
</organism>
<keyword evidence="3" id="KW-1003">Cell membrane</keyword>
<reference evidence="9 10" key="1">
    <citation type="submission" date="2024-04" db="EMBL/GenBank/DDBJ databases">
        <title>Two novel Raoultella species associated with bleeding cankers of broadleaf hosts, Raoultella scottia sp. nov. and Raoultella lignicola sp. nov.</title>
        <authorList>
            <person name="Brady C.L."/>
        </authorList>
    </citation>
    <scope>NUCLEOTIDE SEQUENCE [LARGE SCALE GENOMIC DNA]</scope>
    <source>
        <strain evidence="9 10">TW_WC1a.1</strain>
    </source>
</reference>